<protein>
    <recommendedName>
        <fullName evidence="3">Lipoprotein</fullName>
    </recommendedName>
</protein>
<dbReference type="RefSeq" id="WP_280054378.1">
    <property type="nucleotide sequence ID" value="NZ_JAOBYN010000012.1"/>
</dbReference>
<dbReference type="EMBL" id="JAOBYN010000012">
    <property type="protein sequence ID" value="MDH1055882.1"/>
    <property type="molecule type" value="Genomic_DNA"/>
</dbReference>
<evidence type="ECO:0008006" key="3">
    <source>
        <dbReference type="Google" id="ProtNLM"/>
    </source>
</evidence>
<sequence>MRPLLLCILPLVLGGCALLLPRHDPGQAWIELAPGLQAVQVDGRALEDSRYFQVPPGRHELQMRLLFEVAPADTGGAQALPRTCLLELDYAEFNAGQRYRLEAGHRGFRPWAQLRDAQDRPLARAREGRCGEV</sequence>
<name>A0AA42N3X3_AQUAC</name>
<gene>
    <name evidence="1" type="ORF">N5C05_14070</name>
</gene>
<evidence type="ECO:0000313" key="1">
    <source>
        <dbReference type="EMBL" id="MDH1055882.1"/>
    </source>
</evidence>
<dbReference type="AlphaFoldDB" id="A0AA42N3X3"/>
<dbReference type="Proteomes" id="UP001158730">
    <property type="component" value="Unassembled WGS sequence"/>
</dbReference>
<comment type="caution">
    <text evidence="1">The sequence shown here is derived from an EMBL/GenBank/DDBJ whole genome shotgun (WGS) entry which is preliminary data.</text>
</comment>
<proteinExistence type="predicted"/>
<reference evidence="1" key="1">
    <citation type="submission" date="2022-09" db="EMBL/GenBank/DDBJ databases">
        <title>Intensive care unit water sources are persistently colonized with multi-drug resistant bacteria and are the site of extensive horizontal gene transfer of antibiotic resistance genes.</title>
        <authorList>
            <person name="Diorio-Toth L."/>
        </authorList>
    </citation>
    <scope>NUCLEOTIDE SEQUENCE</scope>
    <source>
        <strain evidence="1">GD03990</strain>
    </source>
</reference>
<evidence type="ECO:0000313" key="2">
    <source>
        <dbReference type="Proteomes" id="UP001158730"/>
    </source>
</evidence>
<accession>A0AA42N3X3</accession>
<dbReference type="PROSITE" id="PS51257">
    <property type="entry name" value="PROKAR_LIPOPROTEIN"/>
    <property type="match status" value="1"/>
</dbReference>
<organism evidence="1 2">
    <name type="scientific">Aquipseudomonas alcaligenes</name>
    <name type="common">Pseudomonas alcaligenes</name>
    <dbReference type="NCBI Taxonomy" id="43263"/>
    <lineage>
        <taxon>Bacteria</taxon>
        <taxon>Pseudomonadati</taxon>
        <taxon>Pseudomonadota</taxon>
        <taxon>Gammaproteobacteria</taxon>
        <taxon>Pseudomonadales</taxon>
        <taxon>Pseudomonadaceae</taxon>
        <taxon>Aquipseudomonas</taxon>
    </lineage>
</organism>